<reference evidence="4 5" key="1">
    <citation type="submission" date="2018-11" db="EMBL/GenBank/DDBJ databases">
        <title>Sequencing the genomes of 1000 actinobacteria strains.</title>
        <authorList>
            <person name="Klenk H.-P."/>
        </authorList>
    </citation>
    <scope>NUCLEOTIDE SEQUENCE [LARGE SCALE GENOMIC DNA]</scope>
    <source>
        <strain evidence="4 5">DSM 44254</strain>
    </source>
</reference>
<gene>
    <name evidence="4" type="ORF">EDD29_6547</name>
</gene>
<dbReference type="AlphaFoldDB" id="A0A3N1D5P1"/>
<name>A0A3N1D5P1_9ACTN</name>
<evidence type="ECO:0000256" key="2">
    <source>
        <dbReference type="PROSITE-ProRule" id="PRU00703"/>
    </source>
</evidence>
<dbReference type="EMBL" id="RJKE01000001">
    <property type="protein sequence ID" value="ROO88863.1"/>
    <property type="molecule type" value="Genomic_DNA"/>
</dbReference>
<proteinExistence type="predicted"/>
<keyword evidence="5" id="KW-1185">Reference proteome</keyword>
<dbReference type="Gene3D" id="3.10.580.10">
    <property type="entry name" value="CBS-domain"/>
    <property type="match status" value="1"/>
</dbReference>
<dbReference type="SUPFAM" id="SSF54631">
    <property type="entry name" value="CBS-domain pair"/>
    <property type="match status" value="1"/>
</dbReference>
<evidence type="ECO:0000313" key="5">
    <source>
        <dbReference type="Proteomes" id="UP000272400"/>
    </source>
</evidence>
<dbReference type="InterPro" id="IPR000644">
    <property type="entry name" value="CBS_dom"/>
</dbReference>
<dbReference type="PROSITE" id="PS51371">
    <property type="entry name" value="CBS"/>
    <property type="match status" value="1"/>
</dbReference>
<keyword evidence="1 2" id="KW-0129">CBS domain</keyword>
<evidence type="ECO:0000256" key="1">
    <source>
        <dbReference type="ARBA" id="ARBA00023122"/>
    </source>
</evidence>
<dbReference type="SMART" id="SM00116">
    <property type="entry name" value="CBS"/>
    <property type="match status" value="2"/>
</dbReference>
<dbReference type="PANTHER" id="PTHR43080">
    <property type="entry name" value="CBS DOMAIN-CONTAINING PROTEIN CBSX3, MITOCHONDRIAL"/>
    <property type="match status" value="1"/>
</dbReference>
<evidence type="ECO:0000313" key="4">
    <source>
        <dbReference type="EMBL" id="ROO88863.1"/>
    </source>
</evidence>
<dbReference type="InterPro" id="IPR046342">
    <property type="entry name" value="CBS_dom_sf"/>
</dbReference>
<sequence>MTMRITLDGGMRARDITANLPTVTVHDSVMRAVQLMAVRQLPGLIVVDDRGKPWSVLPGTQVLRLAIPGAYRETPALARTVDEAHADLFWQELGERTVGDCLPEAPTRPTTVTPDTNLLEVAALMARTRSPLAAVVDERGVLIGAITLDRLLTSLAVLGPGDTGE</sequence>
<organism evidence="4 5">
    <name type="scientific">Actinocorallia herbida</name>
    <dbReference type="NCBI Taxonomy" id="58109"/>
    <lineage>
        <taxon>Bacteria</taxon>
        <taxon>Bacillati</taxon>
        <taxon>Actinomycetota</taxon>
        <taxon>Actinomycetes</taxon>
        <taxon>Streptosporangiales</taxon>
        <taxon>Thermomonosporaceae</taxon>
        <taxon>Actinocorallia</taxon>
    </lineage>
</organism>
<evidence type="ECO:0000259" key="3">
    <source>
        <dbReference type="PROSITE" id="PS51371"/>
    </source>
</evidence>
<dbReference type="Proteomes" id="UP000272400">
    <property type="component" value="Unassembled WGS sequence"/>
</dbReference>
<comment type="caution">
    <text evidence="4">The sequence shown here is derived from an EMBL/GenBank/DDBJ whole genome shotgun (WGS) entry which is preliminary data.</text>
</comment>
<dbReference type="Pfam" id="PF00571">
    <property type="entry name" value="CBS"/>
    <property type="match status" value="2"/>
</dbReference>
<dbReference type="PANTHER" id="PTHR43080:SF2">
    <property type="entry name" value="CBS DOMAIN-CONTAINING PROTEIN"/>
    <property type="match status" value="1"/>
</dbReference>
<dbReference type="CDD" id="cd17788">
    <property type="entry name" value="CBS_pair_bac"/>
    <property type="match status" value="1"/>
</dbReference>
<accession>A0A3N1D5P1</accession>
<dbReference type="InterPro" id="IPR051257">
    <property type="entry name" value="Diverse_CBS-Domain"/>
</dbReference>
<feature type="domain" description="CBS" evidence="3">
    <location>
        <begin position="105"/>
        <end position="163"/>
    </location>
</feature>
<protein>
    <submittedName>
        <fullName evidence="4">CBS domain protein</fullName>
    </submittedName>
</protein>